<dbReference type="NCBIfam" id="TIGR00046">
    <property type="entry name" value="RsmE family RNA methyltransferase"/>
    <property type="match status" value="1"/>
</dbReference>
<comment type="catalytic activity">
    <reaction evidence="11 12">
        <text>uridine(1498) in 16S rRNA + S-adenosyl-L-methionine = N(3)-methyluridine(1498) in 16S rRNA + S-adenosyl-L-homocysteine + H(+)</text>
        <dbReference type="Rhea" id="RHEA:42920"/>
        <dbReference type="Rhea" id="RHEA-COMP:10283"/>
        <dbReference type="Rhea" id="RHEA-COMP:10284"/>
        <dbReference type="ChEBI" id="CHEBI:15378"/>
        <dbReference type="ChEBI" id="CHEBI:57856"/>
        <dbReference type="ChEBI" id="CHEBI:59789"/>
        <dbReference type="ChEBI" id="CHEBI:65315"/>
        <dbReference type="ChEBI" id="CHEBI:74502"/>
        <dbReference type="EC" id="2.1.1.193"/>
    </reaction>
</comment>
<dbReference type="Gene3D" id="3.40.1280.10">
    <property type="match status" value="1"/>
</dbReference>
<keyword evidence="9 12" id="KW-0949">S-adenosyl-L-methionine</keyword>
<keyword evidence="6 12" id="KW-0698">rRNA processing</keyword>
<dbReference type="Pfam" id="PF20260">
    <property type="entry name" value="PUA_4"/>
    <property type="match status" value="1"/>
</dbReference>
<dbReference type="PATRIC" id="fig|13035.3.peg.2417"/>
<dbReference type="InterPro" id="IPR029028">
    <property type="entry name" value="Alpha/beta_knot_MTases"/>
</dbReference>
<evidence type="ECO:0000256" key="9">
    <source>
        <dbReference type="ARBA" id="ARBA00022691"/>
    </source>
</evidence>
<organism evidence="15 16">
    <name type="scientific">Dactylococcopsis salina (strain PCC 8305)</name>
    <name type="common">Myxobactron salinum</name>
    <dbReference type="NCBI Taxonomy" id="13035"/>
    <lineage>
        <taxon>Bacteria</taxon>
        <taxon>Bacillati</taxon>
        <taxon>Cyanobacteriota</taxon>
        <taxon>Cyanophyceae</taxon>
        <taxon>Nodosilineales</taxon>
        <taxon>Cymatolegaceae</taxon>
        <taxon>Dactylococcopsis</taxon>
    </lineage>
</organism>
<dbReference type="STRING" id="13035.Dacsa_2131"/>
<dbReference type="PIRSF" id="PIRSF015601">
    <property type="entry name" value="MTase_slr0722"/>
    <property type="match status" value="1"/>
</dbReference>
<comment type="similarity">
    <text evidence="2 12">Belongs to the RNA methyltransferase RsmE family.</text>
</comment>
<dbReference type="PANTHER" id="PTHR30027:SF3">
    <property type="entry name" value="16S RRNA (URACIL(1498)-N(3))-METHYLTRANSFERASE"/>
    <property type="match status" value="1"/>
</dbReference>
<evidence type="ECO:0000259" key="14">
    <source>
        <dbReference type="Pfam" id="PF20260"/>
    </source>
</evidence>
<evidence type="ECO:0000313" key="16">
    <source>
        <dbReference type="Proteomes" id="UP000010482"/>
    </source>
</evidence>
<evidence type="ECO:0000256" key="8">
    <source>
        <dbReference type="ARBA" id="ARBA00022679"/>
    </source>
</evidence>
<evidence type="ECO:0000256" key="11">
    <source>
        <dbReference type="ARBA" id="ARBA00047944"/>
    </source>
</evidence>
<evidence type="ECO:0000313" key="15">
    <source>
        <dbReference type="EMBL" id="AFZ50764.1"/>
    </source>
</evidence>
<dbReference type="InterPro" id="IPR029026">
    <property type="entry name" value="tRNA_m1G_MTases_N"/>
</dbReference>
<keyword evidence="5 12" id="KW-0963">Cytoplasm</keyword>
<dbReference type="Proteomes" id="UP000010482">
    <property type="component" value="Chromosome"/>
</dbReference>
<dbReference type="HOGENOM" id="CLU_067442_4_1_3"/>
<dbReference type="SUPFAM" id="SSF88697">
    <property type="entry name" value="PUA domain-like"/>
    <property type="match status" value="1"/>
</dbReference>
<dbReference type="KEGG" id="dsl:Dacsa_2131"/>
<gene>
    <name evidence="15" type="ORF">Dacsa_2131</name>
</gene>
<dbReference type="Pfam" id="PF04452">
    <property type="entry name" value="Methyltrans_RNA"/>
    <property type="match status" value="1"/>
</dbReference>
<dbReference type="OrthoDB" id="9815641at2"/>
<dbReference type="RefSeq" id="WP_015229757.1">
    <property type="nucleotide sequence ID" value="NC_019780.1"/>
</dbReference>
<dbReference type="GO" id="GO:0005737">
    <property type="term" value="C:cytoplasm"/>
    <property type="evidence" value="ECO:0007669"/>
    <property type="project" value="UniProtKB-SubCell"/>
</dbReference>
<evidence type="ECO:0000259" key="13">
    <source>
        <dbReference type="Pfam" id="PF04452"/>
    </source>
</evidence>
<dbReference type="EMBL" id="CP003944">
    <property type="protein sequence ID" value="AFZ50764.1"/>
    <property type="molecule type" value="Genomic_DNA"/>
</dbReference>
<keyword evidence="8 12" id="KW-0808">Transferase</keyword>
<dbReference type="InterPro" id="IPR006700">
    <property type="entry name" value="RsmE"/>
</dbReference>
<evidence type="ECO:0000256" key="10">
    <source>
        <dbReference type="ARBA" id="ARBA00025699"/>
    </source>
</evidence>
<evidence type="ECO:0000256" key="2">
    <source>
        <dbReference type="ARBA" id="ARBA00005528"/>
    </source>
</evidence>
<dbReference type="GO" id="GO:0070475">
    <property type="term" value="P:rRNA base methylation"/>
    <property type="evidence" value="ECO:0007669"/>
    <property type="project" value="TreeGrafter"/>
</dbReference>
<dbReference type="eggNOG" id="COG1385">
    <property type="taxonomic scope" value="Bacteria"/>
</dbReference>
<evidence type="ECO:0000256" key="12">
    <source>
        <dbReference type="PIRNR" id="PIRNR015601"/>
    </source>
</evidence>
<evidence type="ECO:0000256" key="1">
    <source>
        <dbReference type="ARBA" id="ARBA00004496"/>
    </source>
</evidence>
<keyword evidence="7 12" id="KW-0489">Methyltransferase</keyword>
<dbReference type="InterPro" id="IPR046887">
    <property type="entry name" value="RsmE_PUA-like"/>
</dbReference>
<dbReference type="InterPro" id="IPR046886">
    <property type="entry name" value="RsmE_MTase_dom"/>
</dbReference>
<evidence type="ECO:0000256" key="3">
    <source>
        <dbReference type="ARBA" id="ARBA00012328"/>
    </source>
</evidence>
<name>K9YV47_DACS8</name>
<evidence type="ECO:0000256" key="5">
    <source>
        <dbReference type="ARBA" id="ARBA00022490"/>
    </source>
</evidence>
<protein>
    <recommendedName>
        <fullName evidence="4 12">Ribosomal RNA small subunit methyltransferase E</fullName>
        <ecNumber evidence="3 12">2.1.1.193</ecNumber>
    </recommendedName>
</protein>
<proteinExistence type="inferred from homology"/>
<dbReference type="SUPFAM" id="SSF75217">
    <property type="entry name" value="alpha/beta knot"/>
    <property type="match status" value="1"/>
</dbReference>
<reference evidence="15" key="1">
    <citation type="submission" date="2012-04" db="EMBL/GenBank/DDBJ databases">
        <title>Finished genome of Dactylococcopsis salina PCC 8305.</title>
        <authorList>
            <consortium name="US DOE Joint Genome Institute"/>
            <person name="Gugger M."/>
            <person name="Coursin T."/>
            <person name="Rippka R."/>
            <person name="Tandeau De Marsac N."/>
            <person name="Huntemann M."/>
            <person name="Wei C.-L."/>
            <person name="Han J."/>
            <person name="Detter J.C."/>
            <person name="Han C."/>
            <person name="Tapia R."/>
            <person name="Daligault H."/>
            <person name="Chen A."/>
            <person name="Krypides N."/>
            <person name="Mavromatis K."/>
            <person name="Markowitz V."/>
            <person name="Szeto E."/>
            <person name="Ivanova N."/>
            <person name="Ovchinnikova G."/>
            <person name="Pagani I."/>
            <person name="Pati A."/>
            <person name="Goodwin L."/>
            <person name="Peters L."/>
            <person name="Pitluck S."/>
            <person name="Woyke T."/>
            <person name="Kerfeld C."/>
        </authorList>
    </citation>
    <scope>NUCLEOTIDE SEQUENCE [LARGE SCALE GENOMIC DNA]</scope>
    <source>
        <strain evidence="15">PCC 8305</strain>
    </source>
</reference>
<keyword evidence="16" id="KW-1185">Reference proteome</keyword>
<dbReference type="PANTHER" id="PTHR30027">
    <property type="entry name" value="RIBOSOMAL RNA SMALL SUBUNIT METHYLTRANSFERASE E"/>
    <property type="match status" value="1"/>
</dbReference>
<comment type="function">
    <text evidence="10 12">Specifically methylates the N3 position of the uracil ring of uridine 1498 (m3U1498) in 16S rRNA. Acts on the fully assembled 30S ribosomal subunit.</text>
</comment>
<accession>K9YV47</accession>
<evidence type="ECO:0000256" key="4">
    <source>
        <dbReference type="ARBA" id="ARBA00013673"/>
    </source>
</evidence>
<feature type="domain" description="Ribosomal RNA small subunit methyltransferase E methyltransferase" evidence="13">
    <location>
        <begin position="70"/>
        <end position="232"/>
    </location>
</feature>
<evidence type="ECO:0000256" key="7">
    <source>
        <dbReference type="ARBA" id="ARBA00022603"/>
    </source>
</evidence>
<feature type="domain" description="Ribosomal RNA small subunit methyltransferase E PUA-like" evidence="14">
    <location>
        <begin position="20"/>
        <end position="57"/>
    </location>
</feature>
<comment type="subcellular location">
    <subcellularLocation>
        <location evidence="1 12">Cytoplasm</location>
    </subcellularLocation>
</comment>
<dbReference type="EC" id="2.1.1.193" evidence="3 12"/>
<dbReference type="GO" id="GO:0070042">
    <property type="term" value="F:rRNA (uridine-N3-)-methyltransferase activity"/>
    <property type="evidence" value="ECO:0007669"/>
    <property type="project" value="TreeGrafter"/>
</dbReference>
<dbReference type="AlphaFoldDB" id="K9YV47"/>
<dbReference type="InterPro" id="IPR015947">
    <property type="entry name" value="PUA-like_sf"/>
</dbReference>
<evidence type="ECO:0000256" key="6">
    <source>
        <dbReference type="ARBA" id="ARBA00022552"/>
    </source>
</evidence>
<sequence>MQHQRFVIQTEQKQGNVIDLSADQAHYLRRVLRLTVGDRAIAITGKGTAWVVQLTATQAEVIAPIEINTELPVSVTLLVSLPKQGIDEIVRCCTEIGVTTIVPVLSERTLLKPSANKLTRWQRIAQEAAEQSERSIVPTIVSPMSLTEALTDYCQGQQHRYFCTARENVPLFASILPSQLTINDSLVVATGCEGGWTEEEIKQAQKAQFQLVSLGRRILRAVTAPITVMSLVAGVSETM</sequence>
<dbReference type="CDD" id="cd18084">
    <property type="entry name" value="RsmE-like"/>
    <property type="match status" value="1"/>
</dbReference>
<dbReference type="NCBIfam" id="NF008697">
    <property type="entry name" value="PRK11713.4-1"/>
    <property type="match status" value="1"/>
</dbReference>